<dbReference type="Gene3D" id="3.90.25.10">
    <property type="entry name" value="UDP-galactose 4-epimerase, domain 1"/>
    <property type="match status" value="1"/>
</dbReference>
<dbReference type="InterPro" id="IPR008030">
    <property type="entry name" value="NmrA-like"/>
</dbReference>
<evidence type="ECO:0000259" key="1">
    <source>
        <dbReference type="Pfam" id="PF05368"/>
    </source>
</evidence>
<organism evidence="2 3">
    <name type="scientific">Pichia inconspicua</name>
    <dbReference type="NCBI Taxonomy" id="52247"/>
    <lineage>
        <taxon>Eukaryota</taxon>
        <taxon>Fungi</taxon>
        <taxon>Dikarya</taxon>
        <taxon>Ascomycota</taxon>
        <taxon>Saccharomycotina</taxon>
        <taxon>Pichiomycetes</taxon>
        <taxon>Pichiales</taxon>
        <taxon>Pichiaceae</taxon>
        <taxon>Pichia</taxon>
    </lineage>
</organism>
<dbReference type="InterPro" id="IPR052718">
    <property type="entry name" value="NmrA-type_oxidoreductase"/>
</dbReference>
<reference evidence="2 3" key="1">
    <citation type="journal article" date="2019" name="Front. Genet.">
        <title>Whole-Genome Sequencing of the Opportunistic Yeast Pathogen Candida inconspicua Uncovers Its Hybrid Origin.</title>
        <authorList>
            <person name="Mixao V."/>
            <person name="Hansen A.P."/>
            <person name="Saus E."/>
            <person name="Boekhout T."/>
            <person name="Lass-Florl C."/>
            <person name="Gabaldon T."/>
        </authorList>
    </citation>
    <scope>NUCLEOTIDE SEQUENCE [LARGE SCALE GENOMIC DNA]</scope>
    <source>
        <strain evidence="2 3">CBS 180</strain>
    </source>
</reference>
<accession>A0A4T0X486</accession>
<dbReference type="PANTHER" id="PTHR47129:SF1">
    <property type="entry name" value="NMRA-LIKE DOMAIN-CONTAINING PROTEIN"/>
    <property type="match status" value="1"/>
</dbReference>
<dbReference type="EMBL" id="SELW01000170">
    <property type="protein sequence ID" value="TID30228.1"/>
    <property type="molecule type" value="Genomic_DNA"/>
</dbReference>
<protein>
    <recommendedName>
        <fullName evidence="1">NmrA-like domain-containing protein</fullName>
    </recommendedName>
</protein>
<dbReference type="SUPFAM" id="SSF51735">
    <property type="entry name" value="NAD(P)-binding Rossmann-fold domains"/>
    <property type="match status" value="1"/>
</dbReference>
<sequence length="284" mass="30991">MSIAVTGATGQLGKFVIETLLKTQEPENIVALVRNVEKAQELKDQGIIVREFDYGKPEILVPALKGVKNLLLISSNNVGHRVQEHKNVVDAAKKAGVQFFAYTSLLAADTCKHVLAEEHTVTEDYIKESGISYSLLRNGWYFSNYFGAVPYALQSGVFIGAAKDAKINAATRLDYAEAAVKVLTTKGHDNKIYELAGSNYFTLTDFAKALSDVSGKEIKYVDLPAEKYSVALTSHGIPELYVKVIVQADILAIDGMLFDDSKTMEKLIGRPTTPLSEAIKEAVA</sequence>
<dbReference type="CDD" id="cd05269">
    <property type="entry name" value="TMR_SDR_a"/>
    <property type="match status" value="1"/>
</dbReference>
<dbReference type="OrthoDB" id="419598at2759"/>
<proteinExistence type="predicted"/>
<dbReference type="Gene3D" id="3.40.50.720">
    <property type="entry name" value="NAD(P)-binding Rossmann-like Domain"/>
    <property type="match status" value="1"/>
</dbReference>
<evidence type="ECO:0000313" key="3">
    <source>
        <dbReference type="Proteomes" id="UP000307173"/>
    </source>
</evidence>
<dbReference type="InterPro" id="IPR036291">
    <property type="entry name" value="NAD(P)-bd_dom_sf"/>
</dbReference>
<gene>
    <name evidence="2" type="ORF">CANINC_001235</name>
</gene>
<dbReference type="Proteomes" id="UP000307173">
    <property type="component" value="Unassembled WGS sequence"/>
</dbReference>
<keyword evidence="3" id="KW-1185">Reference proteome</keyword>
<dbReference type="PANTHER" id="PTHR47129">
    <property type="entry name" value="QUINONE OXIDOREDUCTASE 2"/>
    <property type="match status" value="1"/>
</dbReference>
<name>A0A4T0X486_9ASCO</name>
<dbReference type="AlphaFoldDB" id="A0A4T0X486"/>
<feature type="domain" description="NmrA-like" evidence="1">
    <location>
        <begin position="3"/>
        <end position="248"/>
    </location>
</feature>
<dbReference type="Pfam" id="PF05368">
    <property type="entry name" value="NmrA"/>
    <property type="match status" value="1"/>
</dbReference>
<comment type="caution">
    <text evidence="2">The sequence shown here is derived from an EMBL/GenBank/DDBJ whole genome shotgun (WGS) entry which is preliminary data.</text>
</comment>
<evidence type="ECO:0000313" key="2">
    <source>
        <dbReference type="EMBL" id="TID30228.1"/>
    </source>
</evidence>
<dbReference type="STRING" id="52247.A0A4T0X486"/>